<dbReference type="GO" id="GO:0003677">
    <property type="term" value="F:DNA binding"/>
    <property type="evidence" value="ECO:0007669"/>
    <property type="project" value="InterPro"/>
</dbReference>
<evidence type="ECO:0000313" key="2">
    <source>
        <dbReference type="EMBL" id="APZ91291.1"/>
    </source>
</evidence>
<dbReference type="OrthoDB" id="246527at2"/>
<evidence type="ECO:0000313" key="3">
    <source>
        <dbReference type="Proteomes" id="UP000187735"/>
    </source>
</evidence>
<organism evidence="2 3">
    <name type="scientific">Fuerstiella marisgermanici</name>
    <dbReference type="NCBI Taxonomy" id="1891926"/>
    <lineage>
        <taxon>Bacteria</taxon>
        <taxon>Pseudomonadati</taxon>
        <taxon>Planctomycetota</taxon>
        <taxon>Planctomycetia</taxon>
        <taxon>Planctomycetales</taxon>
        <taxon>Planctomycetaceae</taxon>
        <taxon>Fuerstiella</taxon>
    </lineage>
</organism>
<protein>
    <submittedName>
        <fullName evidence="2">Transposase</fullName>
    </submittedName>
</protein>
<dbReference type="Pfam" id="PF04986">
    <property type="entry name" value="Y2_Tnp"/>
    <property type="match status" value="1"/>
</dbReference>
<accession>A0A1P8WB64</accession>
<dbReference type="InterPro" id="IPR007069">
    <property type="entry name" value="Transposase_32"/>
</dbReference>
<dbReference type="AlphaFoldDB" id="A0A1P8WB64"/>
<dbReference type="EMBL" id="CP017641">
    <property type="protein sequence ID" value="APZ91291.1"/>
    <property type="molecule type" value="Genomic_DNA"/>
</dbReference>
<sequence length="237" mass="27090">MDRIHPHVHCLVTAGGVDAAGRFVTPKKSILVPGRVLKAMFRGKLVDYLKRAVRSQRLDVPPHLTVARAVSLFNRLSRSDWNTRIQETYRHGCSVAGYLAKYVCGSPISGRRIERVDSDEIAFWYRDHRDGQQKLMRVTPHEFLKRWFEHVPPKGQRMIRRSGLYANCNAGQRKRVCEQLSAEDGRAASKQAASGVKRLDPQRCPRCNTYVVMQLVYRPLPRDFTSHQPPVVHARAP</sequence>
<name>A0A1P8WB64_9PLAN</name>
<gene>
    <name evidence="2" type="ORF">Fuma_00879</name>
</gene>
<feature type="domain" description="Transposase IS801/IS1294" evidence="1">
    <location>
        <begin position="4"/>
        <end position="168"/>
    </location>
</feature>
<dbReference type="GO" id="GO:0004803">
    <property type="term" value="F:transposase activity"/>
    <property type="evidence" value="ECO:0007669"/>
    <property type="project" value="InterPro"/>
</dbReference>
<reference evidence="2 3" key="1">
    <citation type="journal article" date="2016" name="Front. Microbiol.">
        <title>Fuerstia marisgermanicae gen. nov., sp. nov., an Unusual Member of the Phylum Planctomycetes from the German Wadden Sea.</title>
        <authorList>
            <person name="Kohn T."/>
            <person name="Heuer A."/>
            <person name="Jogler M."/>
            <person name="Vollmers J."/>
            <person name="Boedeker C."/>
            <person name="Bunk B."/>
            <person name="Rast P."/>
            <person name="Borchert D."/>
            <person name="Glockner I."/>
            <person name="Freese H.M."/>
            <person name="Klenk H.P."/>
            <person name="Overmann J."/>
            <person name="Kaster A.K."/>
            <person name="Rohde M."/>
            <person name="Wiegand S."/>
            <person name="Jogler C."/>
        </authorList>
    </citation>
    <scope>NUCLEOTIDE SEQUENCE [LARGE SCALE GENOMIC DNA]</scope>
    <source>
        <strain evidence="2 3">NH11</strain>
    </source>
</reference>
<dbReference type="STRING" id="1891926.Fuma_00879"/>
<dbReference type="KEGG" id="fmr:Fuma_00879"/>
<dbReference type="GO" id="GO:0006313">
    <property type="term" value="P:DNA transposition"/>
    <property type="evidence" value="ECO:0007669"/>
    <property type="project" value="InterPro"/>
</dbReference>
<proteinExistence type="predicted"/>
<dbReference type="Proteomes" id="UP000187735">
    <property type="component" value="Chromosome"/>
</dbReference>
<dbReference type="PANTHER" id="PTHR37023:SF1">
    <property type="entry name" value="ISSOD25 TRANSPOSASE TNPA_ISSOD25"/>
    <property type="match status" value="1"/>
</dbReference>
<evidence type="ECO:0000259" key="1">
    <source>
        <dbReference type="Pfam" id="PF04986"/>
    </source>
</evidence>
<dbReference type="RefSeq" id="WP_077023075.1">
    <property type="nucleotide sequence ID" value="NZ_CP017641.1"/>
</dbReference>
<dbReference type="PANTHER" id="PTHR37023">
    <property type="entry name" value="TRANSPOSASE"/>
    <property type="match status" value="1"/>
</dbReference>
<keyword evidence="3" id="KW-1185">Reference proteome</keyword>